<comment type="caution">
    <text evidence="2">The sequence shown here is derived from an EMBL/GenBank/DDBJ whole genome shotgun (WGS) entry which is preliminary data.</text>
</comment>
<evidence type="ECO:0008006" key="4">
    <source>
        <dbReference type="Google" id="ProtNLM"/>
    </source>
</evidence>
<evidence type="ECO:0000313" key="2">
    <source>
        <dbReference type="EMBL" id="MDL5042889.1"/>
    </source>
</evidence>
<dbReference type="Proteomes" id="UP001529255">
    <property type="component" value="Unassembled WGS sequence"/>
</dbReference>
<gene>
    <name evidence="2" type="ORF">QRD39_02040</name>
</gene>
<protein>
    <recommendedName>
        <fullName evidence="4">Bacteriocin</fullName>
    </recommendedName>
</protein>
<evidence type="ECO:0000256" key="1">
    <source>
        <dbReference type="SAM" id="SignalP"/>
    </source>
</evidence>
<keyword evidence="1" id="KW-0732">Signal</keyword>
<organism evidence="2 3">
    <name type="scientific">Streptococcus raffinosi</name>
    <dbReference type="NCBI Taxonomy" id="3053355"/>
    <lineage>
        <taxon>Bacteria</taxon>
        <taxon>Bacillati</taxon>
        <taxon>Bacillota</taxon>
        <taxon>Bacilli</taxon>
        <taxon>Lactobacillales</taxon>
        <taxon>Streptococcaceae</taxon>
        <taxon>Streptococcus</taxon>
    </lineage>
</organism>
<dbReference type="RefSeq" id="WP_285955484.1">
    <property type="nucleotide sequence ID" value="NZ_JASUZV010000002.1"/>
</dbReference>
<reference evidence="2 3" key="1">
    <citation type="submission" date="2023-06" db="EMBL/GenBank/DDBJ databases">
        <title>A potential novel species of Streptococcus isolated from human milk sample.</title>
        <authorList>
            <person name="Nguyen H.V."/>
            <person name="Trinh A.T.V."/>
            <person name="Hoang A.T.L."/>
            <person name="Bui L.N.H."/>
            <person name="Tran Q.T.L."/>
            <person name="Trinh T."/>
        </authorList>
    </citation>
    <scope>NUCLEOTIDE SEQUENCE [LARGE SCALE GENOMIC DNA]</scope>
    <source>
        <strain evidence="2 3">VTCC 12812</strain>
    </source>
</reference>
<keyword evidence="3" id="KW-1185">Reference proteome</keyword>
<sequence>MKFAKLTTKAMLAAALLGVGSATIEAVSTANGSNVASASSGVYRTWEYMRVGRRIYRRSVLKGYAKNVGWVYDSVGQWTLYRYAY</sequence>
<proteinExistence type="predicted"/>
<name>A0ABT7LQG6_9STRE</name>
<feature type="signal peptide" evidence="1">
    <location>
        <begin position="1"/>
        <end position="26"/>
    </location>
</feature>
<feature type="chain" id="PRO_5047099172" description="Bacteriocin" evidence="1">
    <location>
        <begin position="27"/>
        <end position="85"/>
    </location>
</feature>
<accession>A0ABT7LQG6</accession>
<evidence type="ECO:0000313" key="3">
    <source>
        <dbReference type="Proteomes" id="UP001529255"/>
    </source>
</evidence>
<dbReference type="EMBL" id="JASUZV010000002">
    <property type="protein sequence ID" value="MDL5042889.1"/>
    <property type="molecule type" value="Genomic_DNA"/>
</dbReference>